<dbReference type="Proteomes" id="UP001597322">
    <property type="component" value="Unassembled WGS sequence"/>
</dbReference>
<dbReference type="EMBL" id="JBHUEQ010000039">
    <property type="protein sequence ID" value="MFD1747451.1"/>
    <property type="molecule type" value="Genomic_DNA"/>
</dbReference>
<evidence type="ECO:0000259" key="5">
    <source>
        <dbReference type="PROSITE" id="PS51192"/>
    </source>
</evidence>
<keyword evidence="1" id="KW-0547">Nucleotide-binding</keyword>
<dbReference type="InterPro" id="IPR014001">
    <property type="entry name" value="Helicase_ATP-bd"/>
</dbReference>
<dbReference type="InterPro" id="IPR011545">
    <property type="entry name" value="DEAD/DEAH_box_helicase_dom"/>
</dbReference>
<evidence type="ECO:0000313" key="8">
    <source>
        <dbReference type="Proteomes" id="UP001597322"/>
    </source>
</evidence>
<organism evidence="7 8">
    <name type="scientific">Rhizobium helianthi</name>
    <dbReference type="NCBI Taxonomy" id="1132695"/>
    <lineage>
        <taxon>Bacteria</taxon>
        <taxon>Pseudomonadati</taxon>
        <taxon>Pseudomonadota</taxon>
        <taxon>Alphaproteobacteria</taxon>
        <taxon>Hyphomicrobiales</taxon>
        <taxon>Rhizobiaceae</taxon>
        <taxon>Rhizobium/Agrobacterium group</taxon>
        <taxon>Rhizobium</taxon>
    </lineage>
</organism>
<dbReference type="PROSITE" id="PS51192">
    <property type="entry name" value="HELICASE_ATP_BIND_1"/>
    <property type="match status" value="1"/>
</dbReference>
<evidence type="ECO:0000256" key="3">
    <source>
        <dbReference type="ARBA" id="ARBA00022806"/>
    </source>
</evidence>
<dbReference type="InterPro" id="IPR027417">
    <property type="entry name" value="P-loop_NTPase"/>
</dbReference>
<evidence type="ECO:0000259" key="6">
    <source>
        <dbReference type="PROSITE" id="PS51194"/>
    </source>
</evidence>
<comment type="caution">
    <text evidence="7">The sequence shown here is derived from an EMBL/GenBank/DDBJ whole genome shotgun (WGS) entry which is preliminary data.</text>
</comment>
<dbReference type="InterPro" id="IPR050474">
    <property type="entry name" value="Hel308_SKI2-like"/>
</dbReference>
<keyword evidence="2" id="KW-0378">Hydrolase</keyword>
<evidence type="ECO:0000256" key="1">
    <source>
        <dbReference type="ARBA" id="ARBA00022741"/>
    </source>
</evidence>
<keyword evidence="3 7" id="KW-0347">Helicase</keyword>
<dbReference type="InterPro" id="IPR001650">
    <property type="entry name" value="Helicase_C-like"/>
</dbReference>
<keyword evidence="4" id="KW-0067">ATP-binding</keyword>
<dbReference type="PROSITE" id="PS51194">
    <property type="entry name" value="HELICASE_CTER"/>
    <property type="match status" value="1"/>
</dbReference>
<feature type="domain" description="Helicase ATP-binding" evidence="5">
    <location>
        <begin position="40"/>
        <end position="219"/>
    </location>
</feature>
<dbReference type="Gene3D" id="3.40.50.300">
    <property type="entry name" value="P-loop containing nucleotide triphosphate hydrolases"/>
    <property type="match status" value="2"/>
</dbReference>
<gene>
    <name evidence="7" type="ORF">ACFSE1_18435</name>
</gene>
<reference evidence="8" key="1">
    <citation type="journal article" date="2019" name="Int. J. Syst. Evol. Microbiol.">
        <title>The Global Catalogue of Microorganisms (GCM) 10K type strain sequencing project: providing services to taxonomists for standard genome sequencing and annotation.</title>
        <authorList>
            <consortium name="The Broad Institute Genomics Platform"/>
            <consortium name="The Broad Institute Genome Sequencing Center for Infectious Disease"/>
            <person name="Wu L."/>
            <person name="Ma J."/>
        </authorList>
    </citation>
    <scope>NUCLEOTIDE SEQUENCE [LARGE SCALE GENOMIC DNA]</scope>
    <source>
        <strain evidence="8">CG52</strain>
    </source>
</reference>
<evidence type="ECO:0000313" key="7">
    <source>
        <dbReference type="EMBL" id="MFD1747451.1"/>
    </source>
</evidence>
<dbReference type="SUPFAM" id="SSF52540">
    <property type="entry name" value="P-loop containing nucleoside triphosphate hydrolases"/>
    <property type="match status" value="1"/>
</dbReference>
<evidence type="ECO:0000256" key="2">
    <source>
        <dbReference type="ARBA" id="ARBA00022801"/>
    </source>
</evidence>
<dbReference type="PANTHER" id="PTHR47961">
    <property type="entry name" value="DNA POLYMERASE THETA, PUTATIVE (AFU_ORTHOLOGUE AFUA_1G05260)-RELATED"/>
    <property type="match status" value="1"/>
</dbReference>
<dbReference type="GO" id="GO:0004386">
    <property type="term" value="F:helicase activity"/>
    <property type="evidence" value="ECO:0007669"/>
    <property type="project" value="UniProtKB-KW"/>
</dbReference>
<sequence length="509" mass="56828">MKVGLPENHGLSSNLISGPLLRRNAAGEIELTDIQFEAFNSGVAMGQSVLAIAPTSSGKTDIGLIAAASWLDTGINEGRKIVYLTSHRALARQKFYEFQDRLGPLFSLAKSEMVLATGDDVIDANGDPVPDAFSVPVVIATYEKYLNMLAGSGFRGGTDKICCIADELQLISDSTRGQQVEILMTLLRQDTGQIVALSAVMEEKDAQLLANWLKARLIRTTRREVPLIYELRTPTQTLTTTTDRESNPATGPASEMDTLSTLKELLKRPGEHEPIAVFCMSKKEVFELAEQWASEASRMGARVEDDLPLFREPTTSADELNRYLPHRFAYHTADLNEDERVAVEARLDGNELRVVFATTTLAAGLNYAFRTVIIHNWERWNSRKRAREPILPGEFHNMAGRAGRLSHVDRPGRVIFFASTATQVRLATHYLSWWQLENFKARIHPSTFPQLSLQLLASGVVESEEELFDFLQGTFSAQRELEINSAQPDVWRQALTNSLSYLKQWNFVA</sequence>
<dbReference type="SMART" id="SM00487">
    <property type="entry name" value="DEXDc"/>
    <property type="match status" value="1"/>
</dbReference>
<feature type="domain" description="Helicase C-terminal" evidence="6">
    <location>
        <begin position="261"/>
        <end position="456"/>
    </location>
</feature>
<evidence type="ECO:0000256" key="4">
    <source>
        <dbReference type="ARBA" id="ARBA00022840"/>
    </source>
</evidence>
<dbReference type="SMART" id="SM00490">
    <property type="entry name" value="HELICc"/>
    <property type="match status" value="1"/>
</dbReference>
<dbReference type="RefSeq" id="WP_377404760.1">
    <property type="nucleotide sequence ID" value="NZ_JBHUEQ010000039.1"/>
</dbReference>
<dbReference type="Pfam" id="PF00270">
    <property type="entry name" value="DEAD"/>
    <property type="match status" value="1"/>
</dbReference>
<dbReference type="Pfam" id="PF00271">
    <property type="entry name" value="Helicase_C"/>
    <property type="match status" value="1"/>
</dbReference>
<proteinExistence type="predicted"/>
<keyword evidence="8" id="KW-1185">Reference proteome</keyword>
<dbReference type="PANTHER" id="PTHR47961:SF10">
    <property type="entry name" value="ATP-DEPENDENT DNA HELICASE HEL308"/>
    <property type="match status" value="1"/>
</dbReference>
<accession>A0ABW4M9I8</accession>
<protein>
    <submittedName>
        <fullName evidence="7">DEAD/DEAH box helicase</fullName>
    </submittedName>
</protein>
<name>A0ABW4M9I8_9HYPH</name>